<name>A0A845KP08_9FIRM</name>
<protein>
    <submittedName>
        <fullName evidence="1">CRISPR-associated protein</fullName>
    </submittedName>
</protein>
<evidence type="ECO:0000313" key="1">
    <source>
        <dbReference type="EMBL" id="MZK18322.1"/>
    </source>
</evidence>
<gene>
    <name evidence="1" type="ORF">GT565_09375</name>
</gene>
<comment type="caution">
    <text evidence="1">The sequence shown here is derived from an EMBL/GenBank/DDBJ whole genome shotgun (WGS) entry which is preliminary data.</text>
</comment>
<proteinExistence type="predicted"/>
<dbReference type="EMBL" id="WWSB01000011">
    <property type="protein sequence ID" value="MZK18322.1"/>
    <property type="molecule type" value="Genomic_DNA"/>
</dbReference>
<sequence length="598" mass="71163">MVIKGGDNVLKDCLDIFREELDRIAEKTGDEDRLILDEYIPADGDYLLVKRDGTIETCSVKLNKKTRMVEKGSSNTEVYDEICFYDYHSRLVSMDKPQDPKKVIHSNNYLAFWIKWDSLENGKLNIEAVDRYYDVLMNPREKYKKAQDRKMYDYIEEKIGEVNQGKLEENRKWIKENIFSLDKFNVDFVRKNYLKIFFEDDRELYIQEEQRYLMTKIFNKNDYNLEVDNLILGLPNDNLGLNSKKPYMENKTRKITVPYLITPEEAVIQRKFFDYLMNQANAGRTDVFLDMSPQIDDVKRKQIIAKKRGELLSSDFNGYFLRIQKGKELEIQHQDTIVDYKYFLKSKFQYQNVLGLEDKEGWYKEYTNRQEMQMIVNEILFSKWLVSNYFTKEEDISAEGEIKRNLVGSREAIFSWIYKGRKEGMDSILHKICMNMIKNSVSKGYMNKAGQQFNLMCSLEGYFGGYNMSNKYKEIRNNIRNKINQSADVEIKSDEEYFYAVGQLVNYFISLSKTKDKNHSLANPFFNATSNEFIQRKMKQYFMKYNYVISKYNERFNKLYYMILDYELEGKIKQEDIIAGYISDCLIYESKKENKEEA</sequence>
<organism evidence="1 2">
    <name type="scientific">Dorea longicatena</name>
    <dbReference type="NCBI Taxonomy" id="88431"/>
    <lineage>
        <taxon>Bacteria</taxon>
        <taxon>Bacillati</taxon>
        <taxon>Bacillota</taxon>
        <taxon>Clostridia</taxon>
        <taxon>Lachnospirales</taxon>
        <taxon>Lachnospiraceae</taxon>
        <taxon>Dorea</taxon>
    </lineage>
</organism>
<dbReference type="Proteomes" id="UP000446719">
    <property type="component" value="Unassembled WGS sequence"/>
</dbReference>
<evidence type="ECO:0000313" key="2">
    <source>
        <dbReference type="Proteomes" id="UP000446719"/>
    </source>
</evidence>
<dbReference type="AlphaFoldDB" id="A0A845KP08"/>
<accession>A0A845KP08</accession>
<reference evidence="1 2" key="1">
    <citation type="journal article" date="2019" name="Nat. Med.">
        <title>A library of human gut bacterial isolates paired with longitudinal multiomics data enables mechanistic microbiome research.</title>
        <authorList>
            <person name="Poyet M."/>
            <person name="Groussin M."/>
            <person name="Gibbons S.M."/>
            <person name="Avila-Pacheco J."/>
            <person name="Jiang X."/>
            <person name="Kearney S.M."/>
            <person name="Perrotta A.R."/>
            <person name="Berdy B."/>
            <person name="Zhao S."/>
            <person name="Lieberman T.D."/>
            <person name="Swanson P.K."/>
            <person name="Smith M."/>
            <person name="Roesemann S."/>
            <person name="Alexander J.E."/>
            <person name="Rich S.A."/>
            <person name="Livny J."/>
            <person name="Vlamakis H."/>
            <person name="Clish C."/>
            <person name="Bullock K."/>
            <person name="Deik A."/>
            <person name="Scott J."/>
            <person name="Pierce K.A."/>
            <person name="Xavier R.J."/>
            <person name="Alm E.J."/>
        </authorList>
    </citation>
    <scope>NUCLEOTIDE SEQUENCE [LARGE SCALE GENOMIC DNA]</scope>
    <source>
        <strain evidence="1 2">BIOML-A7</strain>
    </source>
</reference>